<accession>A0A8C7E6F1</accession>
<organism evidence="1 2">
    <name type="scientific">Naja naja</name>
    <name type="common">Indian cobra</name>
    <dbReference type="NCBI Taxonomy" id="35670"/>
    <lineage>
        <taxon>Eukaryota</taxon>
        <taxon>Metazoa</taxon>
        <taxon>Chordata</taxon>
        <taxon>Craniata</taxon>
        <taxon>Vertebrata</taxon>
        <taxon>Euteleostomi</taxon>
        <taxon>Lepidosauria</taxon>
        <taxon>Squamata</taxon>
        <taxon>Bifurcata</taxon>
        <taxon>Unidentata</taxon>
        <taxon>Episquamata</taxon>
        <taxon>Toxicofera</taxon>
        <taxon>Serpentes</taxon>
        <taxon>Colubroidea</taxon>
        <taxon>Elapidae</taxon>
        <taxon>Elapinae</taxon>
        <taxon>Naja</taxon>
    </lineage>
</organism>
<name>A0A8C7E6F1_NAJNA</name>
<sequence>MTDQSPFETDMVTLNRYVMEKGRRVKGATGELTLLNSTIRIRPANLFLMS</sequence>
<reference evidence="1" key="1">
    <citation type="submission" date="2025-08" db="UniProtKB">
        <authorList>
            <consortium name="Ensembl"/>
        </authorList>
    </citation>
    <scope>IDENTIFICATION</scope>
</reference>
<reference evidence="1" key="2">
    <citation type="submission" date="2025-09" db="UniProtKB">
        <authorList>
            <consortium name="Ensembl"/>
        </authorList>
    </citation>
    <scope>IDENTIFICATION</scope>
</reference>
<dbReference type="Proteomes" id="UP000694559">
    <property type="component" value="Unplaced"/>
</dbReference>
<evidence type="ECO:0000313" key="2">
    <source>
        <dbReference type="Proteomes" id="UP000694559"/>
    </source>
</evidence>
<keyword evidence="2" id="KW-1185">Reference proteome</keyword>
<evidence type="ECO:0000313" key="1">
    <source>
        <dbReference type="Ensembl" id="ENSNNAP00000027268.1"/>
    </source>
</evidence>
<protein>
    <submittedName>
        <fullName evidence="1">Uncharacterized protein</fullName>
    </submittedName>
</protein>
<proteinExistence type="predicted"/>
<dbReference type="OrthoDB" id="10256725at2759"/>
<dbReference type="Ensembl" id="ENSNNAT00000028568.1">
    <property type="protein sequence ID" value="ENSNNAP00000027268.1"/>
    <property type="gene ID" value="ENSNNAG00000017663.1"/>
</dbReference>
<dbReference type="AlphaFoldDB" id="A0A8C7E6F1"/>